<dbReference type="RefSeq" id="WP_035508956.1">
    <property type="nucleotide sequence ID" value="NZ_CCDI010000003.1"/>
</dbReference>
<feature type="domain" description="N-acetyltransferase" evidence="1">
    <location>
        <begin position="2"/>
        <end position="155"/>
    </location>
</feature>
<gene>
    <name evidence="2" type="ORF">BN983_02519</name>
</gene>
<dbReference type="Pfam" id="PF00583">
    <property type="entry name" value="Acetyltransf_1"/>
    <property type="match status" value="1"/>
</dbReference>
<protein>
    <submittedName>
        <fullName evidence="2">Ribosomal-protein-alanine acetyltransferase</fullName>
    </submittedName>
</protein>
<dbReference type="Gene3D" id="3.40.630.30">
    <property type="match status" value="1"/>
</dbReference>
<evidence type="ECO:0000313" key="3">
    <source>
        <dbReference type="Proteomes" id="UP000028868"/>
    </source>
</evidence>
<sequence length="155" mass="18592">MLTFRPIDLNKDRQQIIKFRMDSFKISFGHVEDFNEENYLTYVEERMEQFPEGYVMVEKDDRTVGQLELSVRLYGDKRIGYVHLFYLVPEERGTGISRELVTYAHNFFKMHHIQEYHLRVASLNKRARKFYEKNNMVEVGPELDGKVIRMKGFIT</sequence>
<dbReference type="InterPro" id="IPR000182">
    <property type="entry name" value="GNAT_dom"/>
</dbReference>
<organism evidence="2 3">
    <name type="scientific">Halobacillus karajensis</name>
    <dbReference type="NCBI Taxonomy" id="195088"/>
    <lineage>
        <taxon>Bacteria</taxon>
        <taxon>Bacillati</taxon>
        <taxon>Bacillota</taxon>
        <taxon>Bacilli</taxon>
        <taxon>Bacillales</taxon>
        <taxon>Bacillaceae</taxon>
        <taxon>Halobacillus</taxon>
    </lineage>
</organism>
<evidence type="ECO:0000259" key="1">
    <source>
        <dbReference type="PROSITE" id="PS51186"/>
    </source>
</evidence>
<name>A0A024P7D3_9BACI</name>
<dbReference type="Proteomes" id="UP000028868">
    <property type="component" value="Unassembled WGS sequence"/>
</dbReference>
<dbReference type="InterPro" id="IPR016181">
    <property type="entry name" value="Acyl_CoA_acyltransferase"/>
</dbReference>
<dbReference type="GO" id="GO:0016747">
    <property type="term" value="F:acyltransferase activity, transferring groups other than amino-acyl groups"/>
    <property type="evidence" value="ECO:0007669"/>
    <property type="project" value="InterPro"/>
</dbReference>
<accession>A0A024P7D3</accession>
<dbReference type="PROSITE" id="PS51186">
    <property type="entry name" value="GNAT"/>
    <property type="match status" value="1"/>
</dbReference>
<evidence type="ECO:0000313" key="2">
    <source>
        <dbReference type="EMBL" id="CDQ24247.1"/>
    </source>
</evidence>
<dbReference type="EMBL" id="CCDI010000003">
    <property type="protein sequence ID" value="CDQ24247.1"/>
    <property type="molecule type" value="Genomic_DNA"/>
</dbReference>
<keyword evidence="3" id="KW-1185">Reference proteome</keyword>
<reference evidence="3" key="1">
    <citation type="submission" date="2014-03" db="EMBL/GenBank/DDBJ databases">
        <authorList>
            <person name="Urmite Genomes U."/>
        </authorList>
    </citation>
    <scope>NUCLEOTIDE SEQUENCE [LARGE SCALE GENOMIC DNA]</scope>
    <source>
        <strain evidence="3">HD-03</strain>
    </source>
</reference>
<proteinExistence type="predicted"/>
<dbReference type="AlphaFoldDB" id="A0A024P7D3"/>
<dbReference type="SUPFAM" id="SSF55729">
    <property type="entry name" value="Acyl-CoA N-acyltransferases (Nat)"/>
    <property type="match status" value="1"/>
</dbReference>
<comment type="caution">
    <text evidence="2">The sequence shown here is derived from an EMBL/GenBank/DDBJ whole genome shotgun (WGS) entry which is preliminary data.</text>
</comment>
<reference evidence="2 3" key="2">
    <citation type="submission" date="2014-05" db="EMBL/GenBank/DDBJ databases">
        <title>Draft genome sequence of Halobacillus karajensis HK-03.</title>
        <authorList>
            <person name="Khelaifia S."/>
            <person name="Croce O."/>
            <person name="Lagier J.C."/>
            <person name="Raoult D."/>
        </authorList>
    </citation>
    <scope>NUCLEOTIDE SEQUENCE [LARGE SCALE GENOMIC DNA]</scope>
    <source>
        <strain evidence="2 3">HD-03</strain>
    </source>
</reference>